<evidence type="ECO:0000256" key="1">
    <source>
        <dbReference type="SAM" id="MobiDB-lite"/>
    </source>
</evidence>
<feature type="domain" description="Smr" evidence="2">
    <location>
        <begin position="342"/>
        <end position="425"/>
    </location>
</feature>
<dbReference type="Proteomes" id="UP001302321">
    <property type="component" value="Unassembled WGS sequence"/>
</dbReference>
<comment type="caution">
    <text evidence="3">The sequence shown here is derived from an EMBL/GenBank/DDBJ whole genome shotgun (WGS) entry which is preliminary data.</text>
</comment>
<reference evidence="3" key="2">
    <citation type="submission" date="2023-05" db="EMBL/GenBank/DDBJ databases">
        <authorList>
            <consortium name="Lawrence Berkeley National Laboratory"/>
            <person name="Steindorff A."/>
            <person name="Hensen N."/>
            <person name="Bonometti L."/>
            <person name="Westerberg I."/>
            <person name="Brannstrom I.O."/>
            <person name="Guillou S."/>
            <person name="Cros-Aarteil S."/>
            <person name="Calhoun S."/>
            <person name="Haridas S."/>
            <person name="Kuo A."/>
            <person name="Mondo S."/>
            <person name="Pangilinan J."/>
            <person name="Riley R."/>
            <person name="Labutti K."/>
            <person name="Andreopoulos B."/>
            <person name="Lipzen A."/>
            <person name="Chen C."/>
            <person name="Yanf M."/>
            <person name="Daum C."/>
            <person name="Ng V."/>
            <person name="Clum A."/>
            <person name="Ohm R."/>
            <person name="Martin F."/>
            <person name="Silar P."/>
            <person name="Natvig D."/>
            <person name="Lalanne C."/>
            <person name="Gautier V."/>
            <person name="Ament-Velasquez S.L."/>
            <person name="Kruys A."/>
            <person name="Hutchinson M.I."/>
            <person name="Powell A.J."/>
            <person name="Barry K."/>
            <person name="Miller A.N."/>
            <person name="Grigoriev I.V."/>
            <person name="Debuchy R."/>
            <person name="Gladieux P."/>
            <person name="Thoren M.H."/>
            <person name="Johannesson H."/>
        </authorList>
    </citation>
    <scope>NUCLEOTIDE SEQUENCE</scope>
    <source>
        <strain evidence="3">CBS 892.96</strain>
    </source>
</reference>
<dbReference type="PANTHER" id="PTHR46535">
    <property type="entry name" value="NEDD4-BINDING PROTEIN 2"/>
    <property type="match status" value="1"/>
</dbReference>
<name>A0AAN7A614_9PEZI</name>
<evidence type="ECO:0000313" key="3">
    <source>
        <dbReference type="EMBL" id="KAK4173677.1"/>
    </source>
</evidence>
<dbReference type="AlphaFoldDB" id="A0AAN7A614"/>
<dbReference type="SUPFAM" id="SSF160443">
    <property type="entry name" value="SMR domain-like"/>
    <property type="match status" value="1"/>
</dbReference>
<reference evidence="3" key="1">
    <citation type="journal article" date="2023" name="Mol. Phylogenet. Evol.">
        <title>Genome-scale phylogeny and comparative genomics of the fungal order Sordariales.</title>
        <authorList>
            <person name="Hensen N."/>
            <person name="Bonometti L."/>
            <person name="Westerberg I."/>
            <person name="Brannstrom I.O."/>
            <person name="Guillou S."/>
            <person name="Cros-Aarteil S."/>
            <person name="Calhoun S."/>
            <person name="Haridas S."/>
            <person name="Kuo A."/>
            <person name="Mondo S."/>
            <person name="Pangilinan J."/>
            <person name="Riley R."/>
            <person name="LaButti K."/>
            <person name="Andreopoulos B."/>
            <person name="Lipzen A."/>
            <person name="Chen C."/>
            <person name="Yan M."/>
            <person name="Daum C."/>
            <person name="Ng V."/>
            <person name="Clum A."/>
            <person name="Steindorff A."/>
            <person name="Ohm R.A."/>
            <person name="Martin F."/>
            <person name="Silar P."/>
            <person name="Natvig D.O."/>
            <person name="Lalanne C."/>
            <person name="Gautier V."/>
            <person name="Ament-Velasquez S.L."/>
            <person name="Kruys A."/>
            <person name="Hutchinson M.I."/>
            <person name="Powell A.J."/>
            <person name="Barry K."/>
            <person name="Miller A.N."/>
            <person name="Grigoriev I.V."/>
            <person name="Debuchy R."/>
            <person name="Gladieux P."/>
            <person name="Hiltunen Thoren M."/>
            <person name="Johannesson H."/>
        </authorList>
    </citation>
    <scope>NUCLEOTIDE SEQUENCE</scope>
    <source>
        <strain evidence="3">CBS 892.96</strain>
    </source>
</reference>
<feature type="region of interest" description="Disordered" evidence="1">
    <location>
        <begin position="67"/>
        <end position="116"/>
    </location>
</feature>
<dbReference type="Gene3D" id="3.30.1370.110">
    <property type="match status" value="1"/>
</dbReference>
<dbReference type="PANTHER" id="PTHR46535:SF1">
    <property type="entry name" value="NEDD4-BINDING PROTEIN 2"/>
    <property type="match status" value="1"/>
</dbReference>
<evidence type="ECO:0000259" key="2">
    <source>
        <dbReference type="PROSITE" id="PS50828"/>
    </source>
</evidence>
<dbReference type="InterPro" id="IPR036063">
    <property type="entry name" value="Smr_dom_sf"/>
</dbReference>
<gene>
    <name evidence="3" type="ORF">QBC36DRAFT_389537</name>
</gene>
<sequence>MGEYGPLDAGTQTCAERNRKQLIDDFGSVLEESLIILLSQDYDIEKDYDEITRVLRGLAESANAEAATGFDPSGLGYNVPELDGQLSGPRLDDTTTTSDNRISEGSGGDYSGTSTSDLSLDSLENQILVDPASLTEDQKIKELQGIFIDRFKEHTLRRILGKNDGNLDRTFDELLNRQFLEDSGDITKGIDAFFVGDDVQYTSKGKGKRRKGPPKKNVLAVNYRTTSAATDGEELQGAKDFIQPSAGRATPKHIQPYSLPAINTCSSPAMKQSAAILSPITHLDFGTSHLRSAASLRRQGPLARQGAVVYTDRAREQARAALQQASAMADAHVGQQSTATMVDLHGVLVLDGVRIAREHVWRWWNNLGENRAVEARDPGFTVVTGLGRHSAGGVSRLRQAVGAMLKNDGWRVETLTGSFHIRGRV</sequence>
<dbReference type="EMBL" id="MU866327">
    <property type="protein sequence ID" value="KAK4173677.1"/>
    <property type="molecule type" value="Genomic_DNA"/>
</dbReference>
<dbReference type="InterPro" id="IPR052772">
    <property type="entry name" value="Endo/PolyKinase_Domain-Protein"/>
</dbReference>
<organism evidence="3 4">
    <name type="scientific">Triangularia setosa</name>
    <dbReference type="NCBI Taxonomy" id="2587417"/>
    <lineage>
        <taxon>Eukaryota</taxon>
        <taxon>Fungi</taxon>
        <taxon>Dikarya</taxon>
        <taxon>Ascomycota</taxon>
        <taxon>Pezizomycotina</taxon>
        <taxon>Sordariomycetes</taxon>
        <taxon>Sordariomycetidae</taxon>
        <taxon>Sordariales</taxon>
        <taxon>Podosporaceae</taxon>
        <taxon>Triangularia</taxon>
    </lineage>
</organism>
<dbReference type="PROSITE" id="PS50828">
    <property type="entry name" value="SMR"/>
    <property type="match status" value="1"/>
</dbReference>
<evidence type="ECO:0000313" key="4">
    <source>
        <dbReference type="Proteomes" id="UP001302321"/>
    </source>
</evidence>
<keyword evidence="4" id="KW-1185">Reference proteome</keyword>
<protein>
    <recommendedName>
        <fullName evidence="2">Smr domain-containing protein</fullName>
    </recommendedName>
</protein>
<dbReference type="GO" id="GO:0004519">
    <property type="term" value="F:endonuclease activity"/>
    <property type="evidence" value="ECO:0007669"/>
    <property type="project" value="TreeGrafter"/>
</dbReference>
<proteinExistence type="predicted"/>
<dbReference type="CDD" id="cd14279">
    <property type="entry name" value="CUE"/>
    <property type="match status" value="1"/>
</dbReference>
<accession>A0AAN7A614</accession>
<dbReference type="GO" id="GO:0005634">
    <property type="term" value="C:nucleus"/>
    <property type="evidence" value="ECO:0007669"/>
    <property type="project" value="TreeGrafter"/>
</dbReference>
<dbReference type="InterPro" id="IPR002625">
    <property type="entry name" value="Smr_dom"/>
</dbReference>